<evidence type="ECO:0000313" key="2">
    <source>
        <dbReference type="Proteomes" id="UP000606115"/>
    </source>
</evidence>
<accession>A0ABQ2DHX9</accession>
<dbReference type="EMBL" id="BMKX01000003">
    <property type="protein sequence ID" value="GGJ58696.1"/>
    <property type="molecule type" value="Genomic_DNA"/>
</dbReference>
<evidence type="ECO:0000313" key="1">
    <source>
        <dbReference type="EMBL" id="GGJ58696.1"/>
    </source>
</evidence>
<reference evidence="2" key="1">
    <citation type="journal article" date="2019" name="Int. J. Syst. Evol. Microbiol.">
        <title>The Global Catalogue of Microorganisms (GCM) 10K type strain sequencing project: providing services to taxonomists for standard genome sequencing and annotation.</title>
        <authorList>
            <consortium name="The Broad Institute Genomics Platform"/>
            <consortium name="The Broad Institute Genome Sequencing Center for Infectious Disease"/>
            <person name="Wu L."/>
            <person name="Ma J."/>
        </authorList>
    </citation>
    <scope>NUCLEOTIDE SEQUENCE [LARGE SCALE GENOMIC DNA]</scope>
    <source>
        <strain evidence="2">CGMCC 1.3685</strain>
    </source>
</reference>
<dbReference type="RefSeq" id="WP_188685011.1">
    <property type="nucleotide sequence ID" value="NZ_BMKX01000003.1"/>
</dbReference>
<name>A0ABQ2DHX9_9MICC</name>
<dbReference type="GeneID" id="303304045"/>
<protein>
    <submittedName>
        <fullName evidence="1">Uncharacterized protein</fullName>
    </submittedName>
</protein>
<organism evidence="1 2">
    <name type="scientific">Glutamicibacter ardleyensis</name>
    <dbReference type="NCBI Taxonomy" id="225894"/>
    <lineage>
        <taxon>Bacteria</taxon>
        <taxon>Bacillati</taxon>
        <taxon>Actinomycetota</taxon>
        <taxon>Actinomycetes</taxon>
        <taxon>Micrococcales</taxon>
        <taxon>Micrococcaceae</taxon>
        <taxon>Glutamicibacter</taxon>
    </lineage>
</organism>
<sequence>MSSIYDFPKMPMPYPEQNPWYDLSSLVLNNWAADPKDFPFMAKIDGNEISIYLRTRQGTNRFITSELPDEIIPAGDRVFGAYAAAPGDIAFWMRTDGRTQIFSITGDYATLTNGSLSNYVVESTYLRRAS</sequence>
<proteinExistence type="predicted"/>
<gene>
    <name evidence="1" type="ORF">GCM10007173_16780</name>
</gene>
<comment type="caution">
    <text evidence="1">The sequence shown here is derived from an EMBL/GenBank/DDBJ whole genome shotgun (WGS) entry which is preliminary data.</text>
</comment>
<dbReference type="Proteomes" id="UP000606115">
    <property type="component" value="Unassembled WGS sequence"/>
</dbReference>
<keyword evidence="2" id="KW-1185">Reference proteome</keyword>